<name>A0ABW3ZLW5_9RHOB</name>
<dbReference type="InterPro" id="IPR014746">
    <property type="entry name" value="Gln_synth/guanido_kin_cat_dom"/>
</dbReference>
<dbReference type="Gene3D" id="3.30.590.10">
    <property type="entry name" value="Glutamine synthetase/guanido kinase, catalytic domain"/>
    <property type="match status" value="1"/>
</dbReference>
<comment type="cofactor">
    <cofactor evidence="1">
        <name>Mg(2+)</name>
        <dbReference type="ChEBI" id="CHEBI:18420"/>
    </cofactor>
</comment>
<evidence type="ECO:0000313" key="7">
    <source>
        <dbReference type="Proteomes" id="UP001597135"/>
    </source>
</evidence>
<dbReference type="PROSITE" id="PS51987">
    <property type="entry name" value="GS_CATALYTIC"/>
    <property type="match status" value="1"/>
</dbReference>
<evidence type="ECO:0000256" key="3">
    <source>
        <dbReference type="PROSITE-ProRule" id="PRU01331"/>
    </source>
</evidence>
<accession>A0ABW3ZLW5</accession>
<dbReference type="InterPro" id="IPR008146">
    <property type="entry name" value="Gln_synth_cat_dom"/>
</dbReference>
<protein>
    <submittedName>
        <fullName evidence="6">Glutamine synthetase family protein</fullName>
        <ecNumber evidence="6">6.3.1.-</ecNumber>
    </submittedName>
</protein>
<keyword evidence="2 6" id="KW-0436">Ligase</keyword>
<reference evidence="7" key="1">
    <citation type="journal article" date="2019" name="Int. J. Syst. Evol. Microbiol.">
        <title>The Global Catalogue of Microorganisms (GCM) 10K type strain sequencing project: providing services to taxonomists for standard genome sequencing and annotation.</title>
        <authorList>
            <consortium name="The Broad Institute Genomics Platform"/>
            <consortium name="The Broad Institute Genome Sequencing Center for Infectious Disease"/>
            <person name="Wu L."/>
            <person name="Ma J."/>
        </authorList>
    </citation>
    <scope>NUCLEOTIDE SEQUENCE [LARGE SCALE GENOMIC DNA]</scope>
    <source>
        <strain evidence="7">CCUG 62953</strain>
    </source>
</reference>
<evidence type="ECO:0000259" key="5">
    <source>
        <dbReference type="PROSITE" id="PS51987"/>
    </source>
</evidence>
<dbReference type="Proteomes" id="UP001597135">
    <property type="component" value="Unassembled WGS sequence"/>
</dbReference>
<feature type="domain" description="GS catalytic" evidence="5">
    <location>
        <begin position="105"/>
        <end position="442"/>
    </location>
</feature>
<dbReference type="InterPro" id="IPR036651">
    <property type="entry name" value="Gln_synt_N_sf"/>
</dbReference>
<keyword evidence="7" id="KW-1185">Reference proteome</keyword>
<evidence type="ECO:0000313" key="6">
    <source>
        <dbReference type="EMBL" id="MFD1344049.1"/>
    </source>
</evidence>
<dbReference type="PANTHER" id="PTHR43785:SF12">
    <property type="entry name" value="TYPE-1 GLUTAMINE SYNTHETASE 2"/>
    <property type="match status" value="1"/>
</dbReference>
<dbReference type="EMBL" id="JBHTMU010000037">
    <property type="protein sequence ID" value="MFD1344049.1"/>
    <property type="molecule type" value="Genomic_DNA"/>
</dbReference>
<organism evidence="6 7">
    <name type="scientific">Litorisediminicola beolgyonensis</name>
    <dbReference type="NCBI Taxonomy" id="1173614"/>
    <lineage>
        <taxon>Bacteria</taxon>
        <taxon>Pseudomonadati</taxon>
        <taxon>Pseudomonadota</taxon>
        <taxon>Alphaproteobacteria</taxon>
        <taxon>Rhodobacterales</taxon>
        <taxon>Paracoccaceae</taxon>
        <taxon>Litorisediminicola</taxon>
    </lineage>
</organism>
<sequence>MSERPCRFATIAIVDTNGLLRGQKVRGADLPGYLEHGPGMSPVQLALDPTDEILDMPGVTDESADFHDADLAVDPASLRHIPFERDEDSPLYLAQFTGEAAAFCPRSILRRVLARAEEMGVVPRIGIELEFTLFDETARSLAAKGFDGLETATAHPSHDLILYQAAQAEFYAAVADLCGPLGIGLGKMHEEIGGGFMEACIAATSALEAADQAALFKNFVRVLAMRQDRTVCFMPRWSEEADSQSSHIHLSLSDPDETPLFWDPEAPDRMSARFRHFIGGMQRHLPAMMLVFAPTVNSWRRFAEGTFAPPALSWGIENRTTAFRVVGRGARSIRVENRLPCSDANPYLTLAATLAAGLAGIAEEIEPTEATTGNGYVPGTSTGPALPEGMGAAIDALRASEFGADWLSPRFVETFAATRAHQMRQFEGKTLIDERRRFFELG</sequence>
<comment type="caution">
    <text evidence="6">The sequence shown here is derived from an EMBL/GenBank/DDBJ whole genome shotgun (WGS) entry which is preliminary data.</text>
</comment>
<evidence type="ECO:0000256" key="2">
    <source>
        <dbReference type="ARBA" id="ARBA00022598"/>
    </source>
</evidence>
<dbReference type="SMART" id="SM01230">
    <property type="entry name" value="Gln-synt_C"/>
    <property type="match status" value="1"/>
</dbReference>
<dbReference type="RefSeq" id="WP_386805525.1">
    <property type="nucleotide sequence ID" value="NZ_JBHTMU010000037.1"/>
</dbReference>
<dbReference type="GO" id="GO:0016874">
    <property type="term" value="F:ligase activity"/>
    <property type="evidence" value="ECO:0007669"/>
    <property type="project" value="UniProtKB-KW"/>
</dbReference>
<comment type="similarity">
    <text evidence="3 4">Belongs to the glutamine synthetase family.</text>
</comment>
<dbReference type="EC" id="6.3.1.-" evidence="6"/>
<evidence type="ECO:0000256" key="1">
    <source>
        <dbReference type="ARBA" id="ARBA00001946"/>
    </source>
</evidence>
<evidence type="ECO:0000256" key="4">
    <source>
        <dbReference type="RuleBase" id="RU000384"/>
    </source>
</evidence>
<dbReference type="PANTHER" id="PTHR43785">
    <property type="entry name" value="GAMMA-GLUTAMYLPUTRESCINE SYNTHETASE"/>
    <property type="match status" value="1"/>
</dbReference>
<proteinExistence type="inferred from homology"/>
<dbReference type="SUPFAM" id="SSF55931">
    <property type="entry name" value="Glutamine synthetase/guanido kinase"/>
    <property type="match status" value="1"/>
</dbReference>
<dbReference type="Gene3D" id="3.10.20.70">
    <property type="entry name" value="Glutamine synthetase, N-terminal domain"/>
    <property type="match status" value="1"/>
</dbReference>
<dbReference type="Pfam" id="PF00120">
    <property type="entry name" value="Gln-synt_C"/>
    <property type="match status" value="1"/>
</dbReference>
<gene>
    <name evidence="6" type="ORF">ACFQ4E_16585</name>
</gene>